<protein>
    <submittedName>
        <fullName evidence="4">Tetratricopeptide repeat protein</fullName>
    </submittedName>
</protein>
<dbReference type="AlphaFoldDB" id="A0A7X4Y8H3"/>
<gene>
    <name evidence="4" type="ORF">GTZ93_09280</name>
</gene>
<dbReference type="Gene3D" id="1.25.40.10">
    <property type="entry name" value="Tetratricopeptide repeat domain"/>
    <property type="match status" value="1"/>
</dbReference>
<feature type="compositionally biased region" description="Low complexity" evidence="1">
    <location>
        <begin position="155"/>
        <end position="190"/>
    </location>
</feature>
<dbReference type="InterPro" id="IPR011723">
    <property type="entry name" value="Znf/thioredoxin_put"/>
</dbReference>
<evidence type="ECO:0000313" key="5">
    <source>
        <dbReference type="Proteomes" id="UP000537825"/>
    </source>
</evidence>
<evidence type="ECO:0000259" key="3">
    <source>
        <dbReference type="Pfam" id="PF13717"/>
    </source>
</evidence>
<feature type="compositionally biased region" description="Low complexity" evidence="1">
    <location>
        <begin position="249"/>
        <end position="267"/>
    </location>
</feature>
<feature type="compositionally biased region" description="Low complexity" evidence="1">
    <location>
        <begin position="199"/>
        <end position="212"/>
    </location>
</feature>
<keyword evidence="2" id="KW-0812">Transmembrane</keyword>
<dbReference type="InterPro" id="IPR011990">
    <property type="entry name" value="TPR-like_helical_dom_sf"/>
</dbReference>
<dbReference type="EMBL" id="JAAAPK010000002">
    <property type="protein sequence ID" value="NBC40024.1"/>
    <property type="molecule type" value="Genomic_DNA"/>
</dbReference>
<keyword evidence="5" id="KW-1185">Reference proteome</keyword>
<organism evidence="4 5">
    <name type="scientific">Corallococcus exiguus</name>
    <dbReference type="NCBI Taxonomy" id="83462"/>
    <lineage>
        <taxon>Bacteria</taxon>
        <taxon>Pseudomonadati</taxon>
        <taxon>Myxococcota</taxon>
        <taxon>Myxococcia</taxon>
        <taxon>Myxococcales</taxon>
        <taxon>Cystobacterineae</taxon>
        <taxon>Myxococcaceae</taxon>
        <taxon>Corallococcus</taxon>
    </lineage>
</organism>
<reference evidence="4 5" key="1">
    <citation type="submission" date="2020-01" db="EMBL/GenBank/DDBJ databases">
        <title>The draft genome sequence of Corallococcus exiguus DSM 14696.</title>
        <authorList>
            <person name="Zhang X."/>
            <person name="Zhu H."/>
        </authorList>
    </citation>
    <scope>NUCLEOTIDE SEQUENCE [LARGE SCALE GENOMIC DNA]</scope>
    <source>
        <strain evidence="4 5">DSM 14696</strain>
    </source>
</reference>
<feature type="region of interest" description="Disordered" evidence="1">
    <location>
        <begin position="249"/>
        <end position="359"/>
    </location>
</feature>
<feature type="region of interest" description="Disordered" evidence="1">
    <location>
        <begin position="143"/>
        <end position="212"/>
    </location>
</feature>
<proteinExistence type="predicted"/>
<accession>A0A7X4Y8H3</accession>
<feature type="domain" description="Zinc finger/thioredoxin putative" evidence="3">
    <location>
        <begin position="1"/>
        <end position="35"/>
    </location>
</feature>
<comment type="caution">
    <text evidence="4">The sequence shown here is derived from an EMBL/GenBank/DDBJ whole genome shotgun (WGS) entry which is preliminary data.</text>
</comment>
<feature type="transmembrane region" description="Helical" evidence="2">
    <location>
        <begin position="384"/>
        <end position="405"/>
    </location>
</feature>
<dbReference type="Proteomes" id="UP000537825">
    <property type="component" value="Unassembled WGS sequence"/>
</dbReference>
<evidence type="ECO:0000313" key="4">
    <source>
        <dbReference type="EMBL" id="NBC40024.1"/>
    </source>
</evidence>
<dbReference type="NCBIfam" id="TIGR02098">
    <property type="entry name" value="MJ0042_CXXC"/>
    <property type="match status" value="1"/>
</dbReference>
<keyword evidence="2" id="KW-1133">Transmembrane helix</keyword>
<dbReference type="SUPFAM" id="SSF48452">
    <property type="entry name" value="TPR-like"/>
    <property type="match status" value="1"/>
</dbReference>
<dbReference type="Pfam" id="PF13717">
    <property type="entry name" value="Zn_ribbon_4"/>
    <property type="match status" value="1"/>
</dbReference>
<dbReference type="Pfam" id="PF13428">
    <property type="entry name" value="TPR_14"/>
    <property type="match status" value="1"/>
</dbReference>
<sequence length="672" mass="68072">MQIACPQCSMQYVLDARLLPPSGASVQCTRCGHVFMASPTGVMAPAPKIPPAGGGDRTGAQSSTQIFGGESASNLKSTNLFAGSTTASGSFVPQPTPASGALTSSGVIPPPPSIAPVAAQAPVASGAQAAAVMGTTRAFGAVGPGVGTPPPAAPPEQGAAPGSTTRAFGAVSASSSGSFRLAEPGSSSRGPEGGGATRAFGAVPGPAPSGAADAAIGATRAFGAVSGPAPSGAADASIGATRAFGAVSGPADSVSVSASPVSSAPRSFESISPSGDPADPPWSAAGGSRSKLVPEGHGDAPWATSSPTATVSLPDDDAPFARTEPSKPSVSPSGASVLGGGLDRPLPSRKPSGDLPPELLGASSRADAIVIEDGSRRSSGMSRVLLGLTVLAGIVLAGYLAYPVFRDRNSAMPVEAVTKKEEAVRALRLDDAPAREQAIQNLKALATAHPKYAEVQAELAVAYTLQLGDLHAEFDRLNLQAAAIKREIDAVTTAKSSPNWMGQANALHDDLRATERDMQPLRTDIAERRKALDALMETLRAAPDVEPAATVAARLKAQALYAAVTGAPNALGLAERLRQVELPPSWSILARAEYALSSGTPATVEAVSRELEALRAQDRYLFRAFVLGARLAIRQGDPDTARNLLDEVVALNPKHDLARRMLAQTAAAEPSP</sequence>
<evidence type="ECO:0000256" key="2">
    <source>
        <dbReference type="SAM" id="Phobius"/>
    </source>
</evidence>
<name>A0A7X4Y8H3_9BACT</name>
<evidence type="ECO:0000256" key="1">
    <source>
        <dbReference type="SAM" id="MobiDB-lite"/>
    </source>
</evidence>
<keyword evidence="2" id="KW-0472">Membrane</keyword>